<dbReference type="Pfam" id="PF13376">
    <property type="entry name" value="OmdA"/>
    <property type="match status" value="1"/>
</dbReference>
<reference evidence="1 2" key="1">
    <citation type="submission" date="2019-11" db="EMBL/GenBank/DDBJ databases">
        <title>Pedobacter petrophilus genome.</title>
        <authorList>
            <person name="Feldbauer M.J."/>
            <person name="Newman J.D."/>
        </authorList>
    </citation>
    <scope>NUCLEOTIDE SEQUENCE [LARGE SCALE GENOMIC DNA]</scope>
    <source>
        <strain evidence="1 2">LMG 29686</strain>
    </source>
</reference>
<evidence type="ECO:0000313" key="2">
    <source>
        <dbReference type="Proteomes" id="UP000487757"/>
    </source>
</evidence>
<gene>
    <name evidence="1" type="ORF">GJU39_06205</name>
</gene>
<keyword evidence="2" id="KW-1185">Reference proteome</keyword>
<dbReference type="EMBL" id="WKKH01000006">
    <property type="protein sequence ID" value="MRX75675.1"/>
    <property type="molecule type" value="Genomic_DNA"/>
</dbReference>
<sequence length="192" mass="22843">MEIETFCPTSQHDWRQWLTENHYLKQSVWLVYYKKKTNTLSITWSEAVNEALCFGWVDSRRKPIDDQSFMQFFSRRKPYSTWSKINKEKVHQLINNGLMTQAGYNSIEIAKQNGFWTMIDQVEELIIPSDMEEALALQTDSMDYFLSLSKSVRKSILQWILFAKRPETRKKRISQIANLCSQRIKPALFRIF</sequence>
<evidence type="ECO:0008006" key="3">
    <source>
        <dbReference type="Google" id="ProtNLM"/>
    </source>
</evidence>
<dbReference type="OrthoDB" id="9796999at2"/>
<proteinExistence type="predicted"/>
<accession>A0A7K0FVX3</accession>
<name>A0A7K0FVX3_9SPHI</name>
<organism evidence="1 2">
    <name type="scientific">Pedobacter petrophilus</name>
    <dbReference type="NCBI Taxonomy" id="1908241"/>
    <lineage>
        <taxon>Bacteria</taxon>
        <taxon>Pseudomonadati</taxon>
        <taxon>Bacteroidota</taxon>
        <taxon>Sphingobacteriia</taxon>
        <taxon>Sphingobacteriales</taxon>
        <taxon>Sphingobacteriaceae</taxon>
        <taxon>Pedobacter</taxon>
    </lineage>
</organism>
<dbReference type="Proteomes" id="UP000487757">
    <property type="component" value="Unassembled WGS sequence"/>
</dbReference>
<dbReference type="RefSeq" id="WP_154279832.1">
    <property type="nucleotide sequence ID" value="NZ_JBHUJQ010000001.1"/>
</dbReference>
<comment type="caution">
    <text evidence="1">The sequence shown here is derived from an EMBL/GenBank/DDBJ whole genome shotgun (WGS) entry which is preliminary data.</text>
</comment>
<protein>
    <recommendedName>
        <fullName evidence="3">Bacteriocin-protection protein</fullName>
    </recommendedName>
</protein>
<evidence type="ECO:0000313" key="1">
    <source>
        <dbReference type="EMBL" id="MRX75675.1"/>
    </source>
</evidence>
<dbReference type="AlphaFoldDB" id="A0A7K0FVX3"/>